<feature type="signal peptide" evidence="1">
    <location>
        <begin position="1"/>
        <end position="29"/>
    </location>
</feature>
<evidence type="ECO:0000256" key="1">
    <source>
        <dbReference type="SAM" id="SignalP"/>
    </source>
</evidence>
<keyword evidence="3" id="KW-1185">Reference proteome</keyword>
<reference evidence="3" key="1">
    <citation type="journal article" date="2017" name="Nat. Microbiol.">
        <title>Global analysis of biosynthetic gene clusters reveals vast potential of secondary metabolite production in Penicillium species.</title>
        <authorList>
            <person name="Nielsen J.C."/>
            <person name="Grijseels S."/>
            <person name="Prigent S."/>
            <person name="Ji B."/>
            <person name="Dainat J."/>
            <person name="Nielsen K.F."/>
            <person name="Frisvad J.C."/>
            <person name="Workman M."/>
            <person name="Nielsen J."/>
        </authorList>
    </citation>
    <scope>NUCLEOTIDE SEQUENCE [LARGE SCALE GENOMIC DNA]</scope>
    <source>
        <strain evidence="3">IBT 13039</strain>
    </source>
</reference>
<dbReference type="EMBL" id="MOOB01000187">
    <property type="protein sequence ID" value="OQE66438.1"/>
    <property type="molecule type" value="Genomic_DNA"/>
</dbReference>
<proteinExistence type="predicted"/>
<name>A0A1V6WU92_PENNA</name>
<evidence type="ECO:0000313" key="2">
    <source>
        <dbReference type="EMBL" id="OQE66438.1"/>
    </source>
</evidence>
<gene>
    <name evidence="2" type="ORF">PENNAL_c0187G01769</name>
</gene>
<dbReference type="GO" id="GO:0008237">
    <property type="term" value="F:metallopeptidase activity"/>
    <property type="evidence" value="ECO:0007669"/>
    <property type="project" value="InterPro"/>
</dbReference>
<protein>
    <recommendedName>
        <fullName evidence="4">Lysine-specific metallo-endopeptidase domain-containing protein</fullName>
    </recommendedName>
</protein>
<sequence length="378" mass="42790">MGFGRPAGAFRTLLGQLILLTQIVLIAQAHPYGNHPTFPVGVEENLHPVVARASEAQFTALPSSGRIRVHTSCLRHFDLNQWDSTINQLKGVANYGKVATQMTLDMINDNMKNDNPTLHPQQRRMIDLFMVLYGSFRWDDVAAKMRVRDRAVRVNRMAALFANGLIQNTANWNFFCDESEWVLDPNVPPEIPTKFWWIKDLPAGPRMPKLSDSLCTIPDDYKAGYGGVQAEAVTLTAEHIQGNPNWITFCDGVWEVFQFQTHIWHLPDKKAEALRNAYFLADMINNTPERLLAHEFTHGKGQFGEYLGRDEVYGWVEIVELAKKDNAQTDATQSKPVINADTFTYWINGVFLEMCNFRSGRCEDPDQAAQTPQNSDSS</sequence>
<evidence type="ECO:0008006" key="4">
    <source>
        <dbReference type="Google" id="ProtNLM"/>
    </source>
</evidence>
<dbReference type="AlphaFoldDB" id="A0A1V6WU92"/>
<dbReference type="Proteomes" id="UP000191691">
    <property type="component" value="Unassembled WGS sequence"/>
</dbReference>
<dbReference type="InterPro" id="IPR024079">
    <property type="entry name" value="MetalloPept_cat_dom_sf"/>
</dbReference>
<evidence type="ECO:0000313" key="3">
    <source>
        <dbReference type="Proteomes" id="UP000191691"/>
    </source>
</evidence>
<organism evidence="2 3">
    <name type="scientific">Penicillium nalgiovense</name>
    <dbReference type="NCBI Taxonomy" id="60175"/>
    <lineage>
        <taxon>Eukaryota</taxon>
        <taxon>Fungi</taxon>
        <taxon>Dikarya</taxon>
        <taxon>Ascomycota</taxon>
        <taxon>Pezizomycotina</taxon>
        <taxon>Eurotiomycetes</taxon>
        <taxon>Eurotiomycetidae</taxon>
        <taxon>Eurotiales</taxon>
        <taxon>Aspergillaceae</taxon>
        <taxon>Penicillium</taxon>
    </lineage>
</organism>
<feature type="chain" id="PRO_5012528748" description="Lysine-specific metallo-endopeptidase domain-containing protein" evidence="1">
    <location>
        <begin position="30"/>
        <end position="378"/>
    </location>
</feature>
<dbReference type="Gene3D" id="3.40.390.10">
    <property type="entry name" value="Collagenase (Catalytic Domain)"/>
    <property type="match status" value="1"/>
</dbReference>
<comment type="caution">
    <text evidence="2">The sequence shown here is derived from an EMBL/GenBank/DDBJ whole genome shotgun (WGS) entry which is preliminary data.</text>
</comment>
<keyword evidence="1" id="KW-0732">Signal</keyword>
<accession>A0A1V6WU92</accession>
<dbReference type="OMA" id="ENPTDIC"/>